<keyword evidence="3" id="KW-1185">Reference proteome</keyword>
<evidence type="ECO:0000313" key="3">
    <source>
        <dbReference type="Proteomes" id="UP000551353"/>
    </source>
</evidence>
<protein>
    <submittedName>
        <fullName evidence="2">Uncharacterized protein</fullName>
    </submittedName>
</protein>
<evidence type="ECO:0000313" key="2">
    <source>
        <dbReference type="EMBL" id="MBB4231435.1"/>
    </source>
</evidence>
<dbReference type="Proteomes" id="UP000551353">
    <property type="component" value="Unassembled WGS sequence"/>
</dbReference>
<reference evidence="2 3" key="1">
    <citation type="submission" date="2020-08" db="EMBL/GenBank/DDBJ databases">
        <title>Genomic Encyclopedia of Type Strains, Phase IV (KMG-V): Genome sequencing to study the core and pangenomes of soil and plant-associated prokaryotes.</title>
        <authorList>
            <person name="Whitman W."/>
        </authorList>
    </citation>
    <scope>NUCLEOTIDE SEQUENCE [LARGE SCALE GENOMIC DNA]</scope>
    <source>
        <strain evidence="2 3">SEMIA 4087</strain>
    </source>
</reference>
<feature type="region of interest" description="Disordered" evidence="1">
    <location>
        <begin position="1"/>
        <end position="30"/>
    </location>
</feature>
<gene>
    <name evidence="2" type="ORF">GGD56_005313</name>
</gene>
<dbReference type="EMBL" id="JACIFX010000008">
    <property type="protein sequence ID" value="MBB4231435.1"/>
    <property type="molecule type" value="Genomic_DNA"/>
</dbReference>
<organism evidence="2 3">
    <name type="scientific">Rhizobium mongolense</name>
    <dbReference type="NCBI Taxonomy" id="57676"/>
    <lineage>
        <taxon>Bacteria</taxon>
        <taxon>Pseudomonadati</taxon>
        <taxon>Pseudomonadota</taxon>
        <taxon>Alphaproteobacteria</taxon>
        <taxon>Hyphomicrobiales</taxon>
        <taxon>Rhizobiaceae</taxon>
        <taxon>Rhizobium/Agrobacterium group</taxon>
        <taxon>Rhizobium</taxon>
    </lineage>
</organism>
<sequence length="30" mass="3519">MQSPKIEAPDEHEDRYSGQREYNLEDGNLP</sequence>
<accession>A0ABR6IU49</accession>
<evidence type="ECO:0000256" key="1">
    <source>
        <dbReference type="SAM" id="MobiDB-lite"/>
    </source>
</evidence>
<feature type="compositionally biased region" description="Basic and acidic residues" evidence="1">
    <location>
        <begin position="7"/>
        <end position="18"/>
    </location>
</feature>
<name>A0ABR6IU49_9HYPH</name>
<proteinExistence type="predicted"/>
<comment type="caution">
    <text evidence="2">The sequence shown here is derived from an EMBL/GenBank/DDBJ whole genome shotgun (WGS) entry which is preliminary data.</text>
</comment>